<dbReference type="OrthoDB" id="415532at2759"/>
<evidence type="ECO:0000313" key="4">
    <source>
        <dbReference type="Proteomes" id="UP000009168"/>
    </source>
</evidence>
<dbReference type="InterPro" id="IPR049192">
    <property type="entry name" value="DUF4246_C"/>
</dbReference>
<dbReference type="AlphaFoldDB" id="I7M7X2"/>
<keyword evidence="4" id="KW-1185">Reference proteome</keyword>
<dbReference type="RefSeq" id="XP_001016418.1">
    <property type="nucleotide sequence ID" value="XM_001016418.1"/>
</dbReference>
<dbReference type="Proteomes" id="UP000009168">
    <property type="component" value="Unassembled WGS sequence"/>
</dbReference>
<proteinExistence type="predicted"/>
<dbReference type="STRING" id="312017.I7M7X2"/>
<feature type="domain" description="DUF4246" evidence="2">
    <location>
        <begin position="291"/>
        <end position="441"/>
    </location>
</feature>
<evidence type="ECO:0000256" key="1">
    <source>
        <dbReference type="SAM" id="MobiDB-lite"/>
    </source>
</evidence>
<dbReference type="PANTHER" id="PTHR33119">
    <property type="entry name" value="IFI3P"/>
    <property type="match status" value="1"/>
</dbReference>
<reference evidence="4" key="1">
    <citation type="journal article" date="2006" name="PLoS Biol.">
        <title>Macronuclear genome sequence of the ciliate Tetrahymena thermophila, a model eukaryote.</title>
        <authorList>
            <person name="Eisen J.A."/>
            <person name="Coyne R.S."/>
            <person name="Wu M."/>
            <person name="Wu D."/>
            <person name="Thiagarajan M."/>
            <person name="Wortman J.R."/>
            <person name="Badger J.H."/>
            <person name="Ren Q."/>
            <person name="Amedeo P."/>
            <person name="Jones K.M."/>
            <person name="Tallon L.J."/>
            <person name="Delcher A.L."/>
            <person name="Salzberg S.L."/>
            <person name="Silva J.C."/>
            <person name="Haas B.J."/>
            <person name="Majoros W.H."/>
            <person name="Farzad M."/>
            <person name="Carlton J.M."/>
            <person name="Smith R.K. Jr."/>
            <person name="Garg J."/>
            <person name="Pearlman R.E."/>
            <person name="Karrer K.M."/>
            <person name="Sun L."/>
            <person name="Manning G."/>
            <person name="Elde N.C."/>
            <person name="Turkewitz A.P."/>
            <person name="Asai D.J."/>
            <person name="Wilkes D.E."/>
            <person name="Wang Y."/>
            <person name="Cai H."/>
            <person name="Collins K."/>
            <person name="Stewart B.A."/>
            <person name="Lee S.R."/>
            <person name="Wilamowska K."/>
            <person name="Weinberg Z."/>
            <person name="Ruzzo W.L."/>
            <person name="Wloga D."/>
            <person name="Gaertig J."/>
            <person name="Frankel J."/>
            <person name="Tsao C.-C."/>
            <person name="Gorovsky M.A."/>
            <person name="Keeling P.J."/>
            <person name="Waller R.F."/>
            <person name="Patron N.J."/>
            <person name="Cherry J.M."/>
            <person name="Stover N.A."/>
            <person name="Krieger C.J."/>
            <person name="del Toro C."/>
            <person name="Ryder H.F."/>
            <person name="Williamson S.C."/>
            <person name="Barbeau R.A."/>
            <person name="Hamilton E.P."/>
            <person name="Orias E."/>
        </authorList>
    </citation>
    <scope>NUCLEOTIDE SEQUENCE [LARGE SCALE GENOMIC DNA]</scope>
    <source>
        <strain evidence="4">SB210</strain>
    </source>
</reference>
<dbReference type="GeneID" id="7846255"/>
<organism evidence="3 4">
    <name type="scientific">Tetrahymena thermophila (strain SB210)</name>
    <dbReference type="NCBI Taxonomy" id="312017"/>
    <lineage>
        <taxon>Eukaryota</taxon>
        <taxon>Sar</taxon>
        <taxon>Alveolata</taxon>
        <taxon>Ciliophora</taxon>
        <taxon>Intramacronucleata</taxon>
        <taxon>Oligohymenophorea</taxon>
        <taxon>Hymenostomatida</taxon>
        <taxon>Tetrahymenina</taxon>
        <taxon>Tetrahymenidae</taxon>
        <taxon>Tetrahymena</taxon>
    </lineage>
</organism>
<sequence>MLNIDNNNYINKIYGKSADLTELLEEGESDSQDSQEESNEEQEDDKCQRRHYKFQNESKQYCKSVYKEIKLQKANDVYIFEQNPQITNKLLTHKENYIIYERKDNLLKAINKIMLFQEQNNLIDYHPNINSLSGQIKELVDNEMKNQKNNYYPYKKEKKQQNTADIVKIRNIIHQSLQPYHKDFIKSDKSKQIEDYFKEIKEYQGIDQWGKQYKASLSEFLWLPAVFKYSQQKKMYEIEGKLFDPLEKCPDLNELKLELNHLMTYFSTPLQQTHDHFQEIDYKISNQYNYKRIKILDNKSEVNFSEKVHAIVKISEIEIAPNSTYSGQWHVEGFSSDNILYTCLYVIEHDENLVDGKLKFKRTPHSDDDPCGGEQSQSAHQYCPSYEYLCDPHKLIPLGSLDIKENLMIIFPNQNIHKVKGIKNVTDKPLKRKIVVFFVVNHEDQPFTINDVEFTKPLQFIKEYRLRDMYERSLNKQTEAQSFNYCEH</sequence>
<gene>
    <name evidence="3" type="ORF">TTHERM_00129500</name>
</gene>
<dbReference type="InterPro" id="IPR025340">
    <property type="entry name" value="DUF4246"/>
</dbReference>
<name>I7M7X2_TETTS</name>
<dbReference type="InParanoid" id="I7M7X2"/>
<dbReference type="EMBL" id="GG662699">
    <property type="protein sequence ID" value="EAR96173.1"/>
    <property type="molecule type" value="Genomic_DNA"/>
</dbReference>
<dbReference type="KEGG" id="tet:TTHERM_00129500"/>
<feature type="region of interest" description="Disordered" evidence="1">
    <location>
        <begin position="24"/>
        <end position="48"/>
    </location>
</feature>
<dbReference type="PANTHER" id="PTHR33119:SF1">
    <property type="entry name" value="FE2OG DIOXYGENASE DOMAIN-CONTAINING PROTEIN"/>
    <property type="match status" value="1"/>
</dbReference>
<dbReference type="HOGENOM" id="CLU_493070_0_0_1"/>
<protein>
    <recommendedName>
        <fullName evidence="2">DUF4246 domain-containing protein</fullName>
    </recommendedName>
</protein>
<feature type="compositionally biased region" description="Acidic residues" evidence="1">
    <location>
        <begin position="24"/>
        <end position="44"/>
    </location>
</feature>
<evidence type="ECO:0000313" key="3">
    <source>
        <dbReference type="EMBL" id="EAR96173.1"/>
    </source>
</evidence>
<accession>I7M7X2</accession>
<dbReference type="Pfam" id="PF14033">
    <property type="entry name" value="DUF4246"/>
    <property type="match status" value="1"/>
</dbReference>
<evidence type="ECO:0000259" key="2">
    <source>
        <dbReference type="Pfam" id="PF14033"/>
    </source>
</evidence>